<dbReference type="InterPro" id="IPR025323">
    <property type="entry name" value="DUF4229"/>
</dbReference>
<organism evidence="3 4">
    <name type="scientific">Thermostaphylospora chromogena</name>
    <dbReference type="NCBI Taxonomy" id="35622"/>
    <lineage>
        <taxon>Bacteria</taxon>
        <taxon>Bacillati</taxon>
        <taxon>Actinomycetota</taxon>
        <taxon>Actinomycetes</taxon>
        <taxon>Streptosporangiales</taxon>
        <taxon>Thermomonosporaceae</taxon>
        <taxon>Thermostaphylospora</taxon>
    </lineage>
</organism>
<feature type="compositionally biased region" description="Basic and acidic residues" evidence="1">
    <location>
        <begin position="68"/>
        <end position="93"/>
    </location>
</feature>
<evidence type="ECO:0008006" key="5">
    <source>
        <dbReference type="Google" id="ProtNLM"/>
    </source>
</evidence>
<keyword evidence="2" id="KW-1133">Transmembrane helix</keyword>
<evidence type="ECO:0000256" key="2">
    <source>
        <dbReference type="SAM" id="Phobius"/>
    </source>
</evidence>
<keyword evidence="4" id="KW-1185">Reference proteome</keyword>
<reference evidence="3 4" key="1">
    <citation type="submission" date="2016-10" db="EMBL/GenBank/DDBJ databases">
        <authorList>
            <person name="de Groot N.N."/>
        </authorList>
    </citation>
    <scope>NUCLEOTIDE SEQUENCE [LARGE SCALE GENOMIC DNA]</scope>
    <source>
        <strain evidence="3 4">DSM 43794</strain>
    </source>
</reference>
<protein>
    <recommendedName>
        <fullName evidence="5">DUF4229 domain-containing protein</fullName>
    </recommendedName>
</protein>
<evidence type="ECO:0000313" key="4">
    <source>
        <dbReference type="Proteomes" id="UP000217103"/>
    </source>
</evidence>
<dbReference type="OrthoDB" id="3541782at2"/>
<keyword evidence="2" id="KW-0812">Transmembrane</keyword>
<dbReference type="Proteomes" id="UP000217103">
    <property type="component" value="Unassembled WGS sequence"/>
</dbReference>
<gene>
    <name evidence="3" type="ORF">SAMN04489764_2010</name>
</gene>
<keyword evidence="2" id="KW-0472">Membrane</keyword>
<evidence type="ECO:0000313" key="3">
    <source>
        <dbReference type="EMBL" id="SDQ75954.1"/>
    </source>
</evidence>
<evidence type="ECO:0000256" key="1">
    <source>
        <dbReference type="SAM" id="MobiDB-lite"/>
    </source>
</evidence>
<feature type="region of interest" description="Disordered" evidence="1">
    <location>
        <begin position="62"/>
        <end position="93"/>
    </location>
</feature>
<dbReference type="EMBL" id="FNKK01000002">
    <property type="protein sequence ID" value="SDQ75954.1"/>
    <property type="molecule type" value="Genomic_DNA"/>
</dbReference>
<dbReference type="AlphaFoldDB" id="A0A1H1DHJ8"/>
<accession>A0A1H1DHJ8</accession>
<sequence>MRPVLVYTASRIGLFAVAFGVLYLLGLRGMMWLLIASAVLSGLASYVLLSKQRDAISIRISEAGTSRRGHDTPDQDGSYRYRQVDPPDEPGKP</sequence>
<dbReference type="Pfam" id="PF14012">
    <property type="entry name" value="DUF4229"/>
    <property type="match status" value="1"/>
</dbReference>
<name>A0A1H1DHJ8_9ACTN</name>
<proteinExistence type="predicted"/>
<feature type="transmembrane region" description="Helical" evidence="2">
    <location>
        <begin position="5"/>
        <end position="25"/>
    </location>
</feature>
<feature type="transmembrane region" description="Helical" evidence="2">
    <location>
        <begin position="31"/>
        <end position="49"/>
    </location>
</feature>